<keyword evidence="2" id="KW-1133">Transmembrane helix</keyword>
<keyword evidence="2" id="KW-0472">Membrane</keyword>
<feature type="transmembrane region" description="Helical" evidence="2">
    <location>
        <begin position="86"/>
        <end position="104"/>
    </location>
</feature>
<dbReference type="PANTHER" id="PTHR23028">
    <property type="entry name" value="ACETYLTRANSFERASE"/>
    <property type="match status" value="1"/>
</dbReference>
<feature type="transmembrane region" description="Helical" evidence="2">
    <location>
        <begin position="170"/>
        <end position="189"/>
    </location>
</feature>
<feature type="transmembrane region" description="Helical" evidence="2">
    <location>
        <begin position="313"/>
        <end position="333"/>
    </location>
</feature>
<gene>
    <name evidence="4" type="ORF">JD82_00761</name>
</gene>
<dbReference type="InterPro" id="IPR050879">
    <property type="entry name" value="Acyltransferase_3"/>
</dbReference>
<protein>
    <submittedName>
        <fullName evidence="4">Peptidoglycan/LPS O-acetylase OafA/YrhL</fullName>
    </submittedName>
</protein>
<name>A0A660CBP1_9PSEU</name>
<feature type="region of interest" description="Disordered" evidence="1">
    <location>
        <begin position="1"/>
        <end position="38"/>
    </location>
</feature>
<dbReference type="EMBL" id="VLJV01000001">
    <property type="protein sequence ID" value="TWH18939.1"/>
    <property type="molecule type" value="Genomic_DNA"/>
</dbReference>
<dbReference type="GO" id="GO:0016747">
    <property type="term" value="F:acyltransferase activity, transferring groups other than amino-acyl groups"/>
    <property type="evidence" value="ECO:0007669"/>
    <property type="project" value="InterPro"/>
</dbReference>
<evidence type="ECO:0000259" key="3">
    <source>
        <dbReference type="Pfam" id="PF01757"/>
    </source>
</evidence>
<feature type="compositionally biased region" description="Gly residues" evidence="1">
    <location>
        <begin position="8"/>
        <end position="19"/>
    </location>
</feature>
<proteinExistence type="predicted"/>
<dbReference type="AlphaFoldDB" id="A0A660CBP1"/>
<evidence type="ECO:0000256" key="1">
    <source>
        <dbReference type="SAM" id="MobiDB-lite"/>
    </source>
</evidence>
<dbReference type="Pfam" id="PF01757">
    <property type="entry name" value="Acyl_transf_3"/>
    <property type="match status" value="1"/>
</dbReference>
<sequence length="391" mass="42594">MDTQGTGSRPGGADSGTGGVTAAATGSTESAGAPAAPVRSPRHISWDAVRVLGILAVLAFHTTFLTPHTLPGYDLPPGPLQMDFPFGASLLIVISGYFAAMTIGKKPPLRWWLRRLARLLPAFFVAVVVIFAASIALHPEGFYRPSYTDLVGNLALMPNLLDSVQYIDRAHWTVPIQVCGFTAIALLAWKGRVRGRAASLVMWGVLLFPLALRYLFMGPGMVPPEWVSMFMDGTGLNRAHLLIAGVAIFRWSKQRMTFTELLLMLVVVLVAHTKHPPPGDSVVAFAVALVLICVAAYQPVWDARFLTNFARPIRWLAGISYGVYLMHYVMGSLVARHLADLGVPWFGWIPAYLATAVLLGWALTRWVEQPAFTLLNKGIDALPRRTARTGT</sequence>
<accession>A0A660CBP1</accession>
<feature type="transmembrane region" description="Helical" evidence="2">
    <location>
        <begin position="48"/>
        <end position="66"/>
    </location>
</feature>
<dbReference type="GO" id="GO:0000271">
    <property type="term" value="P:polysaccharide biosynthetic process"/>
    <property type="evidence" value="ECO:0007669"/>
    <property type="project" value="TreeGrafter"/>
</dbReference>
<dbReference type="GO" id="GO:0016020">
    <property type="term" value="C:membrane"/>
    <property type="evidence" value="ECO:0007669"/>
    <property type="project" value="TreeGrafter"/>
</dbReference>
<feature type="transmembrane region" description="Helical" evidence="2">
    <location>
        <begin position="235"/>
        <end position="251"/>
    </location>
</feature>
<feature type="domain" description="Acyltransferase 3" evidence="3">
    <location>
        <begin position="45"/>
        <end position="365"/>
    </location>
</feature>
<feature type="transmembrane region" description="Helical" evidence="2">
    <location>
        <begin position="116"/>
        <end position="137"/>
    </location>
</feature>
<keyword evidence="5" id="KW-1185">Reference proteome</keyword>
<evidence type="ECO:0000313" key="5">
    <source>
        <dbReference type="Proteomes" id="UP000317303"/>
    </source>
</evidence>
<dbReference type="PANTHER" id="PTHR23028:SF53">
    <property type="entry name" value="ACYL_TRANSF_3 DOMAIN-CONTAINING PROTEIN"/>
    <property type="match status" value="1"/>
</dbReference>
<reference evidence="4 5" key="1">
    <citation type="submission" date="2019-07" db="EMBL/GenBank/DDBJ databases">
        <title>R&amp;d 2014.</title>
        <authorList>
            <person name="Klenk H.-P."/>
        </authorList>
    </citation>
    <scope>NUCLEOTIDE SEQUENCE [LARGE SCALE GENOMIC DNA]</scope>
    <source>
        <strain evidence="4 5">DSM 43194</strain>
    </source>
</reference>
<feature type="transmembrane region" description="Helical" evidence="2">
    <location>
        <begin position="345"/>
        <end position="367"/>
    </location>
</feature>
<evidence type="ECO:0000256" key="2">
    <source>
        <dbReference type="SAM" id="Phobius"/>
    </source>
</evidence>
<dbReference type="InterPro" id="IPR002656">
    <property type="entry name" value="Acyl_transf_3_dom"/>
</dbReference>
<dbReference type="Proteomes" id="UP000317303">
    <property type="component" value="Unassembled WGS sequence"/>
</dbReference>
<feature type="transmembrane region" description="Helical" evidence="2">
    <location>
        <begin position="281"/>
        <end position="301"/>
    </location>
</feature>
<feature type="transmembrane region" description="Helical" evidence="2">
    <location>
        <begin position="196"/>
        <end position="215"/>
    </location>
</feature>
<organism evidence="4 5">
    <name type="scientific">Prauserella rugosa</name>
    <dbReference type="NCBI Taxonomy" id="43354"/>
    <lineage>
        <taxon>Bacteria</taxon>
        <taxon>Bacillati</taxon>
        <taxon>Actinomycetota</taxon>
        <taxon>Actinomycetes</taxon>
        <taxon>Pseudonocardiales</taxon>
        <taxon>Pseudonocardiaceae</taxon>
        <taxon>Prauserella</taxon>
    </lineage>
</organism>
<evidence type="ECO:0000313" key="4">
    <source>
        <dbReference type="EMBL" id="TWH18939.1"/>
    </source>
</evidence>
<feature type="transmembrane region" description="Helical" evidence="2">
    <location>
        <begin position="258"/>
        <end position="275"/>
    </location>
</feature>
<feature type="compositionally biased region" description="Low complexity" evidence="1">
    <location>
        <begin position="20"/>
        <end position="37"/>
    </location>
</feature>
<keyword evidence="2" id="KW-0812">Transmembrane</keyword>
<comment type="caution">
    <text evidence="4">The sequence shown here is derived from an EMBL/GenBank/DDBJ whole genome shotgun (WGS) entry which is preliminary data.</text>
</comment>